<evidence type="ECO:0000256" key="1">
    <source>
        <dbReference type="ARBA" id="ARBA00004651"/>
    </source>
</evidence>
<dbReference type="RefSeq" id="WP_127164308.1">
    <property type="nucleotide sequence ID" value="NZ_CP029822.1"/>
</dbReference>
<evidence type="ECO:0000313" key="8">
    <source>
        <dbReference type="Proteomes" id="UP000273143"/>
    </source>
</evidence>
<organism evidence="7 8">
    <name type="scientific">Entomomonas moraniae</name>
    <dbReference type="NCBI Taxonomy" id="2213226"/>
    <lineage>
        <taxon>Bacteria</taxon>
        <taxon>Pseudomonadati</taxon>
        <taxon>Pseudomonadota</taxon>
        <taxon>Gammaproteobacteria</taxon>
        <taxon>Pseudomonadales</taxon>
        <taxon>Pseudomonadaceae</taxon>
        <taxon>Entomomonas</taxon>
    </lineage>
</organism>
<evidence type="ECO:0000256" key="5">
    <source>
        <dbReference type="ARBA" id="ARBA00023136"/>
    </source>
</evidence>
<evidence type="ECO:0008006" key="9">
    <source>
        <dbReference type="Google" id="ProtNLM"/>
    </source>
</evidence>
<dbReference type="InterPro" id="IPR005598">
    <property type="entry name" value="ATP_synth_I"/>
</dbReference>
<reference evidence="8" key="1">
    <citation type="submission" date="2018-06" db="EMBL/GenBank/DDBJ databases">
        <title>Complete genome of Pseudomonas insecticola strain QZS01.</title>
        <authorList>
            <person name="Wang J."/>
            <person name="Su Q."/>
        </authorList>
    </citation>
    <scope>NUCLEOTIDE SEQUENCE [LARGE SCALE GENOMIC DNA]</scope>
    <source>
        <strain evidence="8">QZS01</strain>
    </source>
</reference>
<evidence type="ECO:0000256" key="4">
    <source>
        <dbReference type="ARBA" id="ARBA00022989"/>
    </source>
</evidence>
<keyword evidence="8" id="KW-1185">Reference proteome</keyword>
<dbReference type="EMBL" id="CP029822">
    <property type="protein sequence ID" value="AZS51563.1"/>
    <property type="molecule type" value="Genomic_DNA"/>
</dbReference>
<name>A0A451EP48_9GAMM</name>
<gene>
    <name evidence="7" type="ORF">DM558_12630</name>
</gene>
<evidence type="ECO:0000256" key="6">
    <source>
        <dbReference type="SAM" id="Phobius"/>
    </source>
</evidence>
<dbReference type="KEGG" id="emo:DM558_12630"/>
<evidence type="ECO:0000256" key="2">
    <source>
        <dbReference type="ARBA" id="ARBA00022475"/>
    </source>
</evidence>
<dbReference type="Pfam" id="PF03899">
    <property type="entry name" value="ATP-synt_I"/>
    <property type="match status" value="1"/>
</dbReference>
<dbReference type="GO" id="GO:0005886">
    <property type="term" value="C:plasma membrane"/>
    <property type="evidence" value="ECO:0007669"/>
    <property type="project" value="UniProtKB-SubCell"/>
</dbReference>
<sequence>MAFRNKTPLHQLAISKLLLAQVLMSVVIAVVFLLAEGISAAGNAMLGGLIVLLPNIYFALKAFRYFGARSALDITLSFWSGEMGKYVLTVGLFIFVFLVIKPNNFIALFIGYFAVLIVSALGLLLVKKSFRKY</sequence>
<keyword evidence="4 6" id="KW-1133">Transmembrane helix</keyword>
<comment type="subcellular location">
    <subcellularLocation>
        <location evidence="1">Cell membrane</location>
        <topology evidence="1">Multi-pass membrane protein</topology>
    </subcellularLocation>
</comment>
<feature type="transmembrane region" description="Helical" evidence="6">
    <location>
        <begin position="41"/>
        <end position="63"/>
    </location>
</feature>
<feature type="transmembrane region" description="Helical" evidence="6">
    <location>
        <begin position="106"/>
        <end position="126"/>
    </location>
</feature>
<dbReference type="Proteomes" id="UP000273143">
    <property type="component" value="Chromosome"/>
</dbReference>
<keyword evidence="2" id="KW-1003">Cell membrane</keyword>
<feature type="transmembrane region" description="Helical" evidence="6">
    <location>
        <begin position="83"/>
        <end position="100"/>
    </location>
</feature>
<keyword evidence="3 6" id="KW-0812">Transmembrane</keyword>
<protein>
    <recommendedName>
        <fullName evidence="9">F0F1 ATP synthase subunit I</fullName>
    </recommendedName>
</protein>
<evidence type="ECO:0000256" key="3">
    <source>
        <dbReference type="ARBA" id="ARBA00022692"/>
    </source>
</evidence>
<keyword evidence="5 6" id="KW-0472">Membrane</keyword>
<evidence type="ECO:0000313" key="7">
    <source>
        <dbReference type="EMBL" id="AZS51563.1"/>
    </source>
</evidence>
<accession>A0A451EP48</accession>
<feature type="transmembrane region" description="Helical" evidence="6">
    <location>
        <begin position="12"/>
        <end position="35"/>
    </location>
</feature>
<dbReference type="AlphaFoldDB" id="A0A451EP48"/>
<proteinExistence type="predicted"/>